<gene>
    <name evidence="6" type="ORF">SDC9_81052</name>
</gene>
<protein>
    <recommendedName>
        <fullName evidence="5">Peptidase S8/S53 domain-containing protein</fullName>
    </recommendedName>
</protein>
<evidence type="ECO:0000313" key="6">
    <source>
        <dbReference type="EMBL" id="MPM34469.1"/>
    </source>
</evidence>
<evidence type="ECO:0000259" key="5">
    <source>
        <dbReference type="Pfam" id="PF00082"/>
    </source>
</evidence>
<organism evidence="6">
    <name type="scientific">bioreactor metagenome</name>
    <dbReference type="NCBI Taxonomy" id="1076179"/>
    <lineage>
        <taxon>unclassified sequences</taxon>
        <taxon>metagenomes</taxon>
        <taxon>ecological metagenomes</taxon>
    </lineage>
</organism>
<dbReference type="GO" id="GO:0004252">
    <property type="term" value="F:serine-type endopeptidase activity"/>
    <property type="evidence" value="ECO:0007669"/>
    <property type="project" value="InterPro"/>
</dbReference>
<evidence type="ECO:0000256" key="2">
    <source>
        <dbReference type="ARBA" id="ARBA00022670"/>
    </source>
</evidence>
<comment type="caution">
    <text evidence="6">The sequence shown here is derived from an EMBL/GenBank/DDBJ whole genome shotgun (WGS) entry which is preliminary data.</text>
</comment>
<feature type="domain" description="Peptidase S8/S53" evidence="5">
    <location>
        <begin position="120"/>
        <end position="358"/>
    </location>
</feature>
<comment type="similarity">
    <text evidence="1">Belongs to the peptidase S8 family.</text>
</comment>
<dbReference type="PANTHER" id="PTHR43806">
    <property type="entry name" value="PEPTIDASE S8"/>
    <property type="match status" value="1"/>
</dbReference>
<dbReference type="PANTHER" id="PTHR43806:SF11">
    <property type="entry name" value="CEREVISIN-RELATED"/>
    <property type="match status" value="1"/>
</dbReference>
<keyword evidence="2" id="KW-0645">Protease</keyword>
<sequence length="384" mass="42518">MQKRKLYRSIITIILISIITGCSSNAASPTITSSSNTAAVETAVSETNSPFSENKVKQYDDVRGLDLSNQVLGEDFIKTLIFDQTTTWSEKDIKIAQDIFESGKNLTFRLKELHEEGITGKGVNVAIIDLNMNEDHPEFKGKILKYVDLVRDSSIPASFHGPAVTSILGGQSLGVAPDVNIYFIAVPAWKLDAQYYADALNWIIKENESLSANEKIRVVSVSSIPSGMWSDYSNQQKWDEAYKQATEAGILVLDCTSEHGYTLSCTYDLHNPDNAQKCVPNWIPSPKTQNQRINVPTSRTVAQEIQIHGEDIHYEYAFTGYGALSWSVPYLAGLLALGWQINPELSNEKILDFVFESAYTSADGQKIINPTGFIDKVKSTVTAQ</sequence>
<evidence type="ECO:0000256" key="1">
    <source>
        <dbReference type="ARBA" id="ARBA00011073"/>
    </source>
</evidence>
<dbReference type="PROSITE" id="PS51257">
    <property type="entry name" value="PROKAR_LIPOPROTEIN"/>
    <property type="match status" value="1"/>
</dbReference>
<dbReference type="PRINTS" id="PR00723">
    <property type="entry name" value="SUBTILISIN"/>
</dbReference>
<dbReference type="InterPro" id="IPR000209">
    <property type="entry name" value="Peptidase_S8/S53_dom"/>
</dbReference>
<dbReference type="SUPFAM" id="SSF52743">
    <property type="entry name" value="Subtilisin-like"/>
    <property type="match status" value="1"/>
</dbReference>
<dbReference type="InterPro" id="IPR050131">
    <property type="entry name" value="Peptidase_S8_subtilisin-like"/>
</dbReference>
<proteinExistence type="inferred from homology"/>
<name>A0A644Z1P2_9ZZZZ</name>
<accession>A0A644Z1P2</accession>
<dbReference type="PROSITE" id="PS51892">
    <property type="entry name" value="SUBTILASE"/>
    <property type="match status" value="1"/>
</dbReference>
<dbReference type="InterPro" id="IPR015500">
    <property type="entry name" value="Peptidase_S8_subtilisin-rel"/>
</dbReference>
<dbReference type="Pfam" id="PF00082">
    <property type="entry name" value="Peptidase_S8"/>
    <property type="match status" value="1"/>
</dbReference>
<dbReference type="GO" id="GO:0006508">
    <property type="term" value="P:proteolysis"/>
    <property type="evidence" value="ECO:0007669"/>
    <property type="project" value="UniProtKB-KW"/>
</dbReference>
<dbReference type="AlphaFoldDB" id="A0A644Z1P2"/>
<keyword evidence="4" id="KW-0720">Serine protease</keyword>
<evidence type="ECO:0000256" key="4">
    <source>
        <dbReference type="ARBA" id="ARBA00022825"/>
    </source>
</evidence>
<dbReference type="EMBL" id="VSSQ01006983">
    <property type="protein sequence ID" value="MPM34469.1"/>
    <property type="molecule type" value="Genomic_DNA"/>
</dbReference>
<dbReference type="InterPro" id="IPR036852">
    <property type="entry name" value="Peptidase_S8/S53_dom_sf"/>
</dbReference>
<evidence type="ECO:0000256" key="3">
    <source>
        <dbReference type="ARBA" id="ARBA00022801"/>
    </source>
</evidence>
<reference evidence="6" key="1">
    <citation type="submission" date="2019-08" db="EMBL/GenBank/DDBJ databases">
        <authorList>
            <person name="Kucharzyk K."/>
            <person name="Murdoch R.W."/>
            <person name="Higgins S."/>
            <person name="Loffler F."/>
        </authorList>
    </citation>
    <scope>NUCLEOTIDE SEQUENCE</scope>
</reference>
<dbReference type="Gene3D" id="3.40.50.200">
    <property type="entry name" value="Peptidase S8/S53 domain"/>
    <property type="match status" value="1"/>
</dbReference>
<keyword evidence="3" id="KW-0378">Hydrolase</keyword>